<protein>
    <submittedName>
        <fullName evidence="2">CIC11C00000004201</fullName>
    </submittedName>
</protein>
<dbReference type="EMBL" id="LT635756">
    <property type="protein sequence ID" value="SGZ48005.1"/>
    <property type="molecule type" value="Genomic_DNA"/>
</dbReference>
<dbReference type="InterPro" id="IPR036322">
    <property type="entry name" value="WD40_repeat_dom_sf"/>
</dbReference>
<dbReference type="AlphaFoldDB" id="A0A1L0BBA5"/>
<reference evidence="2 3" key="1">
    <citation type="submission" date="2016-10" db="EMBL/GenBank/DDBJ databases">
        <authorList>
            <person name="de Groot N.N."/>
        </authorList>
    </citation>
    <scope>NUCLEOTIDE SEQUENCE [LARGE SCALE GENOMIC DNA]</scope>
    <source>
        <strain evidence="2 3">CBS 141442</strain>
    </source>
</reference>
<dbReference type="Proteomes" id="UP000182334">
    <property type="component" value="Chromosome I"/>
</dbReference>
<sequence length="711" mass="79888">MDSLKIASLENLLRLPGAVPAYTVVPDASVLSCGCLVSEAQYSVGDGTCPTCSQKSVILKPVTPLRDLYKLIQQLSAEVSVRPRRRLSLKRSVRVNSELKLQSFNDSMDLMELFCKYAKDDAIEAVERVDKPDKSERMDISLLPVEGRLVRPSEPLLVSISPQDRFIPPIERQRTLMTHHSGHEELLWPNDHRLLLVLMGLSEKEEYNFSRCFPFYRKVSAFQTQQNKLLFSRGLVKKSPKFVCSAISTHYDRGSNSEKTTFVLVSERKWELYEYSNGKPVLVAFGKLTGEYGVLANEMKLPVDDGIVIRNEFTGNDRLKDVEDIIPRLKSWVQLYCCLSEKYLVISGTTGLIRVLNVDSAVGPIGAPVYTYLTNFPIRCISISPNNNLIACGITARERITGKQQPFIIVHKIDTDGLGKVVEVTPITITVPFRDPLKIMSFNASSTHLLCCTVYEMRYFIIRLRGDATQDYKKPRLIWSDMRVNRTSRKKRDDGSPETEDIEESQMNPDDQMLDNEGITDLKFGLPFSNTVVVTSSSLKNRPAIVLKLNGPTIDSRKVLPRVPSDEFFYDMELHVSATTGHDDDDDDYCNISDTEVIMKVPEIGLNIYKTEVSPRGDGIVFVDKLGRLLLVSSPNLQLKLVSQPQTRNRVVLLGESADALRFSEATSVKYSSDGGKVFAVDRKGLFQVFDFTKGVPGEDPDVIKCKIISI</sequence>
<evidence type="ECO:0000313" key="3">
    <source>
        <dbReference type="Proteomes" id="UP000182334"/>
    </source>
</evidence>
<proteinExistence type="predicted"/>
<gene>
    <name evidence="2" type="ORF">SAMEA4029010_CIC11G00000004201</name>
</gene>
<dbReference type="SUPFAM" id="SSF50978">
    <property type="entry name" value="WD40 repeat-like"/>
    <property type="match status" value="1"/>
</dbReference>
<feature type="region of interest" description="Disordered" evidence="1">
    <location>
        <begin position="487"/>
        <end position="514"/>
    </location>
</feature>
<evidence type="ECO:0000256" key="1">
    <source>
        <dbReference type="SAM" id="MobiDB-lite"/>
    </source>
</evidence>
<name>A0A1L0BBA5_9ASCO</name>
<dbReference type="STRING" id="45354.A0A1L0BBA5"/>
<evidence type="ECO:0000313" key="2">
    <source>
        <dbReference type="EMBL" id="SGZ48005.1"/>
    </source>
</evidence>
<dbReference type="OrthoDB" id="5324744at2759"/>
<organism evidence="2 3">
    <name type="scientific">Sungouiella intermedia</name>
    <dbReference type="NCBI Taxonomy" id="45354"/>
    <lineage>
        <taxon>Eukaryota</taxon>
        <taxon>Fungi</taxon>
        <taxon>Dikarya</taxon>
        <taxon>Ascomycota</taxon>
        <taxon>Saccharomycotina</taxon>
        <taxon>Pichiomycetes</taxon>
        <taxon>Metschnikowiaceae</taxon>
        <taxon>Sungouiella</taxon>
    </lineage>
</organism>
<keyword evidence="3" id="KW-1185">Reference proteome</keyword>
<accession>A0A1L0BBA5</accession>